<dbReference type="STRING" id="1392250.A0A2I2GHK7"/>
<dbReference type="InterPro" id="IPR054471">
    <property type="entry name" value="GPIID_WHD"/>
</dbReference>
<dbReference type="AlphaFoldDB" id="A0A2I2GHK7"/>
<evidence type="ECO:0000313" key="5">
    <source>
        <dbReference type="Proteomes" id="UP000234275"/>
    </source>
</evidence>
<gene>
    <name evidence="4" type="ORF">P170DRAFT_351595</name>
</gene>
<evidence type="ECO:0000259" key="3">
    <source>
        <dbReference type="Pfam" id="PF24883"/>
    </source>
</evidence>
<dbReference type="EMBL" id="MSFO01000002">
    <property type="protein sequence ID" value="PLB52366.1"/>
    <property type="molecule type" value="Genomic_DNA"/>
</dbReference>
<comment type="caution">
    <text evidence="4">The sequence shown here is derived from an EMBL/GenBank/DDBJ whole genome shotgun (WGS) entry which is preliminary data.</text>
</comment>
<dbReference type="InterPro" id="IPR027417">
    <property type="entry name" value="P-loop_NTPase"/>
</dbReference>
<dbReference type="OrthoDB" id="163438at2759"/>
<dbReference type="PANTHER" id="PTHR10039:SF14">
    <property type="entry name" value="NACHT DOMAIN-CONTAINING PROTEIN"/>
    <property type="match status" value="1"/>
</dbReference>
<dbReference type="InterPro" id="IPR056884">
    <property type="entry name" value="NPHP3-like_N"/>
</dbReference>
<dbReference type="SUPFAM" id="SSF52540">
    <property type="entry name" value="P-loop containing nucleoside triphosphate hydrolases"/>
    <property type="match status" value="1"/>
</dbReference>
<dbReference type="Proteomes" id="UP000234275">
    <property type="component" value="Unassembled WGS sequence"/>
</dbReference>
<dbReference type="Pfam" id="PF24883">
    <property type="entry name" value="NPHP3_N"/>
    <property type="match status" value="1"/>
</dbReference>
<reference evidence="4 5" key="1">
    <citation type="submission" date="2016-12" db="EMBL/GenBank/DDBJ databases">
        <title>The genomes of Aspergillus section Nigri reveals drivers in fungal speciation.</title>
        <authorList>
            <consortium name="DOE Joint Genome Institute"/>
            <person name="Vesth T.C."/>
            <person name="Nybo J."/>
            <person name="Theobald S."/>
            <person name="Brandl J."/>
            <person name="Frisvad J.C."/>
            <person name="Nielsen K.F."/>
            <person name="Lyhne E.K."/>
            <person name="Kogle M.E."/>
            <person name="Kuo A."/>
            <person name="Riley R."/>
            <person name="Clum A."/>
            <person name="Nolan M."/>
            <person name="Lipzen A."/>
            <person name="Salamov A."/>
            <person name="Henrissat B."/>
            <person name="Wiebenga A."/>
            <person name="De Vries R.P."/>
            <person name="Grigoriev I.V."/>
            <person name="Mortensen U.H."/>
            <person name="Andersen M.R."/>
            <person name="Baker S.E."/>
        </authorList>
    </citation>
    <scope>NUCLEOTIDE SEQUENCE [LARGE SCALE GENOMIC DNA]</scope>
    <source>
        <strain evidence="4 5">IBT 23096</strain>
    </source>
</reference>
<dbReference type="RefSeq" id="XP_024707668.1">
    <property type="nucleotide sequence ID" value="XM_024843878.1"/>
</dbReference>
<dbReference type="VEuPathDB" id="FungiDB:P170DRAFT_351595"/>
<evidence type="ECO:0000259" key="2">
    <source>
        <dbReference type="Pfam" id="PF22939"/>
    </source>
</evidence>
<name>A0A2I2GHK7_9EURO</name>
<accession>A0A2I2GHK7</accession>
<dbReference type="GeneID" id="36551578"/>
<dbReference type="Pfam" id="PF22939">
    <property type="entry name" value="WHD_GPIID"/>
    <property type="match status" value="1"/>
</dbReference>
<keyword evidence="1" id="KW-0677">Repeat</keyword>
<evidence type="ECO:0000256" key="1">
    <source>
        <dbReference type="ARBA" id="ARBA00022737"/>
    </source>
</evidence>
<feature type="domain" description="GPI inositol-deacylase winged helix" evidence="2">
    <location>
        <begin position="310"/>
        <end position="403"/>
    </location>
</feature>
<feature type="non-terminal residue" evidence="4">
    <location>
        <position position="435"/>
    </location>
</feature>
<dbReference type="Gene3D" id="3.40.50.300">
    <property type="entry name" value="P-loop containing nucleotide triphosphate hydrolases"/>
    <property type="match status" value="1"/>
</dbReference>
<evidence type="ECO:0000313" key="4">
    <source>
        <dbReference type="EMBL" id="PLB52366.1"/>
    </source>
</evidence>
<organism evidence="4 5">
    <name type="scientific">Aspergillus steynii IBT 23096</name>
    <dbReference type="NCBI Taxonomy" id="1392250"/>
    <lineage>
        <taxon>Eukaryota</taxon>
        <taxon>Fungi</taxon>
        <taxon>Dikarya</taxon>
        <taxon>Ascomycota</taxon>
        <taxon>Pezizomycotina</taxon>
        <taxon>Eurotiomycetes</taxon>
        <taxon>Eurotiomycetidae</taxon>
        <taxon>Eurotiales</taxon>
        <taxon>Aspergillaceae</taxon>
        <taxon>Aspergillus</taxon>
        <taxon>Aspergillus subgen. Circumdati</taxon>
    </lineage>
</organism>
<keyword evidence="5" id="KW-1185">Reference proteome</keyword>
<protein>
    <submittedName>
        <fullName evidence="4">Uncharacterized protein</fullName>
    </submittedName>
</protein>
<dbReference type="PANTHER" id="PTHR10039">
    <property type="entry name" value="AMELOGENIN"/>
    <property type="match status" value="1"/>
</dbReference>
<sequence length="435" mass="49967">MDSRMLLLFQKLGRFDYEVHKDRISPAYPGTCQWFLTHEQYHAWRTSDKSCLLWLSFDPGCGKSVLMRHLADTFQPSTSSCVCYFFFKADGDLEQRDLSHAFSAILHQLFTVFPQWINELEKEYDRHGSSLVSMGSRLLRIFTDMSKVKVSRKTEVICLLDAVDECQEPEQTELLHQLIKTIVELSEQGCCNSPRIKFLVSSRPYNKIKRKLSSLLRQTNGYHIDGNANTDKVSDELSLFTKAQITEICHEIGLSEHVQNRLIERLATSQERTYLWITLVLVEIRQMPGKSERKAFAVIDNLPQTVNEAYEKILAGVRDKSQARKVLSLILAAERPLTLSEIDAALEVSERTSRFSDLDLEGARPREEFVRQVTGLFVTVQNGRVYFLHETARDFLLRKGRSSRTLGSKVDEWGSSFSALEAHKQLADICVRYLQ</sequence>
<feature type="domain" description="Nephrocystin 3-like N-terminal" evidence="3">
    <location>
        <begin position="30"/>
        <end position="203"/>
    </location>
</feature>
<proteinExistence type="predicted"/>